<dbReference type="Pfam" id="PF12729">
    <property type="entry name" value="4HB_MCP_1"/>
    <property type="match status" value="1"/>
</dbReference>
<dbReference type="Pfam" id="PF00672">
    <property type="entry name" value="HAMP"/>
    <property type="match status" value="1"/>
</dbReference>
<keyword evidence="7" id="KW-0472">Membrane</keyword>
<evidence type="ECO:0000313" key="11">
    <source>
        <dbReference type="Proteomes" id="UP000424752"/>
    </source>
</evidence>
<evidence type="ECO:0000256" key="6">
    <source>
        <dbReference type="PROSITE-ProRule" id="PRU00284"/>
    </source>
</evidence>
<dbReference type="InterPro" id="IPR024478">
    <property type="entry name" value="HlyB_4HB_MCP"/>
</dbReference>
<organism evidence="10 11">
    <name type="scientific">Erwinia sorbitola</name>
    <dbReference type="NCBI Taxonomy" id="2681984"/>
    <lineage>
        <taxon>Bacteria</taxon>
        <taxon>Pseudomonadati</taxon>
        <taxon>Pseudomonadota</taxon>
        <taxon>Gammaproteobacteria</taxon>
        <taxon>Enterobacterales</taxon>
        <taxon>Erwiniaceae</taxon>
        <taxon>Erwinia</taxon>
    </lineage>
</organism>
<feature type="domain" description="Methyl-accepting transducer" evidence="8">
    <location>
        <begin position="268"/>
        <end position="497"/>
    </location>
</feature>
<dbReference type="KEGG" id="erwi:GN242_06105"/>
<evidence type="ECO:0000256" key="7">
    <source>
        <dbReference type="SAM" id="Phobius"/>
    </source>
</evidence>
<dbReference type="SMART" id="SM00283">
    <property type="entry name" value="MA"/>
    <property type="match status" value="1"/>
</dbReference>
<dbReference type="SUPFAM" id="SSF58104">
    <property type="entry name" value="Methyl-accepting chemotaxis protein (MCP) signaling domain"/>
    <property type="match status" value="1"/>
</dbReference>
<reference evidence="10 11" key="1">
    <citation type="submission" date="2019-12" db="EMBL/GenBank/DDBJ databases">
        <title>Erwinia sp. nov., isolated from droppings of birds in the Qinghai-Tiebt plateau of China.</title>
        <authorList>
            <person name="Ge Y."/>
        </authorList>
    </citation>
    <scope>NUCLEOTIDE SEQUENCE [LARGE SCALE GENOMIC DNA]</scope>
    <source>
        <strain evidence="10 11">J780</strain>
    </source>
</reference>
<evidence type="ECO:0000256" key="4">
    <source>
        <dbReference type="ARBA" id="ARBA00023224"/>
    </source>
</evidence>
<dbReference type="InterPro" id="IPR003660">
    <property type="entry name" value="HAMP_dom"/>
</dbReference>
<dbReference type="GO" id="GO:0006935">
    <property type="term" value="P:chemotaxis"/>
    <property type="evidence" value="ECO:0007669"/>
    <property type="project" value="UniProtKB-KW"/>
</dbReference>
<proteinExistence type="inferred from homology"/>
<dbReference type="PANTHER" id="PTHR43531:SF14">
    <property type="entry name" value="METHYL-ACCEPTING CHEMOTAXIS PROTEIN I-RELATED"/>
    <property type="match status" value="1"/>
</dbReference>
<name>A0A6I6EKK0_9GAMM</name>
<accession>A0A6I6EKK0</accession>
<gene>
    <name evidence="10" type="ORF">GN242_06105</name>
</gene>
<dbReference type="AlphaFoldDB" id="A0A6I6EKK0"/>
<comment type="subcellular location">
    <subcellularLocation>
        <location evidence="1">Membrane</location>
    </subcellularLocation>
</comment>
<keyword evidence="7" id="KW-0812">Transmembrane</keyword>
<dbReference type="GO" id="GO:0005886">
    <property type="term" value="C:plasma membrane"/>
    <property type="evidence" value="ECO:0007669"/>
    <property type="project" value="TreeGrafter"/>
</dbReference>
<dbReference type="GO" id="GO:0004888">
    <property type="term" value="F:transmembrane signaling receptor activity"/>
    <property type="evidence" value="ECO:0007669"/>
    <property type="project" value="InterPro"/>
</dbReference>
<dbReference type="Proteomes" id="UP000424752">
    <property type="component" value="Chromosome"/>
</dbReference>
<dbReference type="PRINTS" id="PR00260">
    <property type="entry name" value="CHEMTRNSDUCR"/>
</dbReference>
<dbReference type="SMART" id="SM00304">
    <property type="entry name" value="HAMP"/>
    <property type="match status" value="1"/>
</dbReference>
<dbReference type="InterPro" id="IPR004090">
    <property type="entry name" value="Chemotax_Me-accpt_rcpt"/>
</dbReference>
<dbReference type="CDD" id="cd06225">
    <property type="entry name" value="HAMP"/>
    <property type="match status" value="1"/>
</dbReference>
<sequence length="544" mass="58152">MNITKRLLLAFSLLIFSLIVTNVISMYSLSNISRDAKYFQENSLPSIILINNEMRKVTDIRSQLYLHGLTEDPAEMTEVKNKSLALYSELLGMHHHYLNDLTSDENDLSQSKKTQADLEKFGEVMTQYFKISESNDRVAIAKAMQNGGLVAGQISQLVDDFKVQVAYNNQLVTEANLKSGHLINNSMTLSAVATLLATLVLGAFAIMTVLNIKRRLNSMTKGIVSISETLDLSQSLTTGRQDEIGLTVSAFNQLVARVAEAMQMVRGASHSVSESADDISKGNDELSARTEQQSAAVVETAASMEELSSTVKQNADNAQLASQLAATAADTALSGGSVVGAAVLRMKDISESSRRIADITSVINGIAFQTNILALNAAVEAARAGDQGRGFAVVAAEVRSLAQRSAQAAKEIETLIASSVKQVEEGVQQVDLAGERMSGIVNSVTQVKVLMQEIAAASDEQNRGIAQIALAMTEMDTTTQHNATLVQASSAAASSLEDQSTKLQKMVDIFRLPGSNNPVATAKVKTPKARLAGAAASSASWESF</sequence>
<evidence type="ECO:0000259" key="9">
    <source>
        <dbReference type="PROSITE" id="PS50885"/>
    </source>
</evidence>
<dbReference type="PROSITE" id="PS50111">
    <property type="entry name" value="CHEMOTAXIS_TRANSDUC_2"/>
    <property type="match status" value="1"/>
</dbReference>
<dbReference type="GO" id="GO:0007165">
    <property type="term" value="P:signal transduction"/>
    <property type="evidence" value="ECO:0007669"/>
    <property type="project" value="UniProtKB-KW"/>
</dbReference>
<evidence type="ECO:0000313" key="10">
    <source>
        <dbReference type="EMBL" id="QGU86806.1"/>
    </source>
</evidence>
<feature type="transmembrane region" description="Helical" evidence="7">
    <location>
        <begin position="187"/>
        <end position="212"/>
    </location>
</feature>
<dbReference type="Pfam" id="PF00015">
    <property type="entry name" value="MCPsignal"/>
    <property type="match status" value="1"/>
</dbReference>
<dbReference type="PROSITE" id="PS50885">
    <property type="entry name" value="HAMP"/>
    <property type="match status" value="1"/>
</dbReference>
<dbReference type="InterPro" id="IPR051310">
    <property type="entry name" value="MCP_chemotaxis"/>
</dbReference>
<feature type="domain" description="HAMP" evidence="9">
    <location>
        <begin position="210"/>
        <end position="263"/>
    </location>
</feature>
<comment type="similarity">
    <text evidence="5">Belongs to the methyl-accepting chemotaxis (MCP) protein family.</text>
</comment>
<dbReference type="InterPro" id="IPR004089">
    <property type="entry name" value="MCPsignal_dom"/>
</dbReference>
<keyword evidence="4 6" id="KW-0807">Transducer</keyword>
<evidence type="ECO:0000259" key="8">
    <source>
        <dbReference type="PROSITE" id="PS50111"/>
    </source>
</evidence>
<dbReference type="Gene3D" id="1.10.287.950">
    <property type="entry name" value="Methyl-accepting chemotaxis protein"/>
    <property type="match status" value="1"/>
</dbReference>
<evidence type="ECO:0000256" key="2">
    <source>
        <dbReference type="ARBA" id="ARBA00022481"/>
    </source>
</evidence>
<evidence type="ECO:0000256" key="5">
    <source>
        <dbReference type="ARBA" id="ARBA00029447"/>
    </source>
</evidence>
<keyword evidence="7" id="KW-1133">Transmembrane helix</keyword>
<dbReference type="EMBL" id="CP046509">
    <property type="protein sequence ID" value="QGU86806.1"/>
    <property type="molecule type" value="Genomic_DNA"/>
</dbReference>
<evidence type="ECO:0000256" key="3">
    <source>
        <dbReference type="ARBA" id="ARBA00022500"/>
    </source>
</evidence>
<dbReference type="PANTHER" id="PTHR43531">
    <property type="entry name" value="PROTEIN ICFG"/>
    <property type="match status" value="1"/>
</dbReference>
<keyword evidence="2" id="KW-0488">Methylation</keyword>
<protein>
    <submittedName>
        <fullName evidence="10">HAMP domain-containing protein</fullName>
    </submittedName>
</protein>
<evidence type="ECO:0000256" key="1">
    <source>
        <dbReference type="ARBA" id="ARBA00004370"/>
    </source>
</evidence>
<dbReference type="CDD" id="cd11386">
    <property type="entry name" value="MCP_signal"/>
    <property type="match status" value="1"/>
</dbReference>
<keyword evidence="3" id="KW-0145">Chemotaxis</keyword>
<dbReference type="FunFam" id="1.10.287.950:FF:000001">
    <property type="entry name" value="Methyl-accepting chemotaxis sensory transducer"/>
    <property type="match status" value="1"/>
</dbReference>
<dbReference type="RefSeq" id="WP_156287064.1">
    <property type="nucleotide sequence ID" value="NZ_CP046509.1"/>
</dbReference>